<dbReference type="PANTHER" id="PTHR19328">
    <property type="entry name" value="HEDGEHOG-INTERACTING PROTEIN"/>
    <property type="match status" value="1"/>
</dbReference>
<dbReference type="InterPro" id="IPR012938">
    <property type="entry name" value="Glc/Sorbosone_DH"/>
</dbReference>
<dbReference type="EMBL" id="JAMXQV010000018">
    <property type="protein sequence ID" value="MCR6487259.1"/>
    <property type="molecule type" value="Genomic_DNA"/>
</dbReference>
<name>A0A9X2NEL3_9PSEU</name>
<dbReference type="Pfam" id="PF07995">
    <property type="entry name" value="GSDH"/>
    <property type="match status" value="1"/>
</dbReference>
<accession>A0A9X2NEL3</accession>
<proteinExistence type="predicted"/>
<evidence type="ECO:0000313" key="3">
    <source>
        <dbReference type="EMBL" id="MCR6487259.1"/>
    </source>
</evidence>
<dbReference type="InterPro" id="IPR011042">
    <property type="entry name" value="6-blade_b-propeller_TolB-like"/>
</dbReference>
<dbReference type="PANTHER" id="PTHR19328:SF13">
    <property type="entry name" value="HIPL1 PROTEIN"/>
    <property type="match status" value="1"/>
</dbReference>
<dbReference type="InterPro" id="IPR011041">
    <property type="entry name" value="Quinoprot_gluc/sorb_DH_b-prop"/>
</dbReference>
<sequence length="394" mass="41303">MRCALGLLGVVSLLVAGCSGAASAPVQSVPPATTSAAATTGKFKVETVTAGLEHGWDIGFLPDGGMLVPQRPGKLALVRGGQRTDVKADFSDVLVQGEGGLLGLVISPDFSTSREFITCQDHQEGGKAVDIRLVTWKLAEDGASATKVKNLLTGLPVNPSGRHSGCRPTFAPDGALLVGTGDTARSTIAQDRHSLGGKVLRLDAKTGNPLPDNPFISSADPKERLIYTYGHRNVQGVAIRPGSGQVITAEHGPTFDDEVNLLRPGANYGWDPSKGGTDSSYDESVPMTDLKRFPDAVSPLWTSGKITEAISGDAFLTGSQWGKNDGALVVVALKGQKLLLYHLDPAGKVLDVTLPPEFDDKFGRLRAVRSGPDGALYVTTSDGTDDKLLRVTPA</sequence>
<dbReference type="Proteomes" id="UP001144096">
    <property type="component" value="Unassembled WGS sequence"/>
</dbReference>
<gene>
    <name evidence="3" type="ORF">M8542_30960</name>
</gene>
<evidence type="ECO:0000256" key="1">
    <source>
        <dbReference type="SAM" id="SignalP"/>
    </source>
</evidence>
<protein>
    <submittedName>
        <fullName evidence="3">PQQ-dependent sugar dehydrogenase</fullName>
    </submittedName>
</protein>
<feature type="domain" description="Glucose/Sorbosone dehydrogenase" evidence="2">
    <location>
        <begin position="52"/>
        <end position="389"/>
    </location>
</feature>
<dbReference type="AlphaFoldDB" id="A0A9X2NEL3"/>
<evidence type="ECO:0000259" key="2">
    <source>
        <dbReference type="Pfam" id="PF07995"/>
    </source>
</evidence>
<dbReference type="SUPFAM" id="SSF50952">
    <property type="entry name" value="Soluble quinoprotein glucose dehydrogenase"/>
    <property type="match status" value="1"/>
</dbReference>
<dbReference type="PROSITE" id="PS51257">
    <property type="entry name" value="PROKAR_LIPOPROTEIN"/>
    <property type="match status" value="1"/>
</dbReference>
<reference evidence="3" key="1">
    <citation type="submission" date="2022-06" db="EMBL/GenBank/DDBJ databases">
        <title>Amycolatopsis iheyaensis sp. nov., a new species of the genus Amycolatopsis isolated from soil in Iheya island, Japan.</title>
        <authorList>
            <person name="Ngamcharungchit C."/>
            <person name="Kanto H."/>
            <person name="Take A."/>
            <person name="Intra B."/>
            <person name="Matsumoto A."/>
            <person name="Panbangred W."/>
            <person name="Inahashi Y."/>
        </authorList>
    </citation>
    <scope>NUCLEOTIDE SEQUENCE</scope>
    <source>
        <strain evidence="3">OK19-0408</strain>
    </source>
</reference>
<feature type="chain" id="PRO_5040838544" evidence="1">
    <location>
        <begin position="25"/>
        <end position="394"/>
    </location>
</feature>
<dbReference type="Gene3D" id="2.120.10.30">
    <property type="entry name" value="TolB, C-terminal domain"/>
    <property type="match status" value="1"/>
</dbReference>
<comment type="caution">
    <text evidence="3">The sequence shown here is derived from an EMBL/GenBank/DDBJ whole genome shotgun (WGS) entry which is preliminary data.</text>
</comment>
<organism evidence="3 4">
    <name type="scientific">Amycolatopsis iheyensis</name>
    <dbReference type="NCBI Taxonomy" id="2945988"/>
    <lineage>
        <taxon>Bacteria</taxon>
        <taxon>Bacillati</taxon>
        <taxon>Actinomycetota</taxon>
        <taxon>Actinomycetes</taxon>
        <taxon>Pseudonocardiales</taxon>
        <taxon>Pseudonocardiaceae</taxon>
        <taxon>Amycolatopsis</taxon>
    </lineage>
</organism>
<keyword evidence="4" id="KW-1185">Reference proteome</keyword>
<evidence type="ECO:0000313" key="4">
    <source>
        <dbReference type="Proteomes" id="UP001144096"/>
    </source>
</evidence>
<dbReference type="RefSeq" id="WP_257923820.1">
    <property type="nucleotide sequence ID" value="NZ_JAMXQV010000018.1"/>
</dbReference>
<feature type="signal peptide" evidence="1">
    <location>
        <begin position="1"/>
        <end position="24"/>
    </location>
</feature>
<keyword evidence="1" id="KW-0732">Signal</keyword>